<proteinExistence type="predicted"/>
<feature type="non-terminal residue" evidence="2">
    <location>
        <position position="142"/>
    </location>
</feature>
<evidence type="ECO:0000256" key="1">
    <source>
        <dbReference type="SAM" id="Phobius"/>
    </source>
</evidence>
<organism evidence="2 3">
    <name type="scientific">Allacma fusca</name>
    <dbReference type="NCBI Taxonomy" id="39272"/>
    <lineage>
        <taxon>Eukaryota</taxon>
        <taxon>Metazoa</taxon>
        <taxon>Ecdysozoa</taxon>
        <taxon>Arthropoda</taxon>
        <taxon>Hexapoda</taxon>
        <taxon>Collembola</taxon>
        <taxon>Symphypleona</taxon>
        <taxon>Sminthuridae</taxon>
        <taxon>Allacma</taxon>
    </lineage>
</organism>
<name>A0A8J2L226_9HEXA</name>
<protein>
    <submittedName>
        <fullName evidence="2">Uncharacterized protein</fullName>
    </submittedName>
</protein>
<keyword evidence="1" id="KW-1133">Transmembrane helix</keyword>
<sequence length="142" mass="15486">MSGGYYFLRTFNNPEPWNRLSSNKVEWSFLNNASDYSSPGGTSDYESGSGGGSHLSIQFGSDHHFESSSVLPTSVMEVVVGDDQGSDRGSETIQDGTNAFNVSWVSVILMAFLVIVTIVGNVLVCLSVILVRKLRKPQNYLL</sequence>
<dbReference type="Proteomes" id="UP000708208">
    <property type="component" value="Unassembled WGS sequence"/>
</dbReference>
<keyword evidence="3" id="KW-1185">Reference proteome</keyword>
<reference evidence="2" key="1">
    <citation type="submission" date="2021-06" db="EMBL/GenBank/DDBJ databases">
        <authorList>
            <person name="Hodson N. C."/>
            <person name="Mongue J. A."/>
            <person name="Jaron S. K."/>
        </authorList>
    </citation>
    <scope>NUCLEOTIDE SEQUENCE</scope>
</reference>
<dbReference type="AlphaFoldDB" id="A0A8J2L226"/>
<evidence type="ECO:0000313" key="3">
    <source>
        <dbReference type="Proteomes" id="UP000708208"/>
    </source>
</evidence>
<keyword evidence="1" id="KW-0812">Transmembrane</keyword>
<feature type="transmembrane region" description="Helical" evidence="1">
    <location>
        <begin position="104"/>
        <end position="131"/>
    </location>
</feature>
<dbReference type="EMBL" id="CAJVCH010543741">
    <property type="protein sequence ID" value="CAG7827484.1"/>
    <property type="molecule type" value="Genomic_DNA"/>
</dbReference>
<keyword evidence="1" id="KW-0472">Membrane</keyword>
<dbReference type="OrthoDB" id="10034726at2759"/>
<gene>
    <name evidence="2" type="ORF">AFUS01_LOCUS37472</name>
</gene>
<comment type="caution">
    <text evidence="2">The sequence shown here is derived from an EMBL/GenBank/DDBJ whole genome shotgun (WGS) entry which is preliminary data.</text>
</comment>
<accession>A0A8J2L226</accession>
<evidence type="ECO:0000313" key="2">
    <source>
        <dbReference type="EMBL" id="CAG7827484.1"/>
    </source>
</evidence>
<dbReference type="SUPFAM" id="SSF81321">
    <property type="entry name" value="Family A G protein-coupled receptor-like"/>
    <property type="match status" value="1"/>
</dbReference>